<dbReference type="EMBL" id="ML976218">
    <property type="protein sequence ID" value="KAF1936000.1"/>
    <property type="molecule type" value="Genomic_DNA"/>
</dbReference>
<reference evidence="2" key="1">
    <citation type="journal article" date="2020" name="Stud. Mycol.">
        <title>101 Dothideomycetes genomes: a test case for predicting lifestyles and emergence of pathogens.</title>
        <authorList>
            <person name="Haridas S."/>
            <person name="Albert R."/>
            <person name="Binder M."/>
            <person name="Bloem J."/>
            <person name="Labutti K."/>
            <person name="Salamov A."/>
            <person name="Andreopoulos B."/>
            <person name="Baker S."/>
            <person name="Barry K."/>
            <person name="Bills G."/>
            <person name="Bluhm B."/>
            <person name="Cannon C."/>
            <person name="Castanera R."/>
            <person name="Culley D."/>
            <person name="Daum C."/>
            <person name="Ezra D."/>
            <person name="Gonzalez J."/>
            <person name="Henrissat B."/>
            <person name="Kuo A."/>
            <person name="Liang C."/>
            <person name="Lipzen A."/>
            <person name="Lutzoni F."/>
            <person name="Magnuson J."/>
            <person name="Mondo S."/>
            <person name="Nolan M."/>
            <person name="Ohm R."/>
            <person name="Pangilinan J."/>
            <person name="Park H.-J."/>
            <person name="Ramirez L."/>
            <person name="Alfaro M."/>
            <person name="Sun H."/>
            <person name="Tritt A."/>
            <person name="Yoshinaga Y."/>
            <person name="Zwiers L.-H."/>
            <person name="Turgeon B."/>
            <person name="Goodwin S."/>
            <person name="Spatafora J."/>
            <person name="Crous P."/>
            <person name="Grigoriev I."/>
        </authorList>
    </citation>
    <scope>NUCLEOTIDE SEQUENCE</scope>
    <source>
        <strain evidence="2">CBS 161.51</strain>
    </source>
</reference>
<evidence type="ECO:0000313" key="3">
    <source>
        <dbReference type="Proteomes" id="UP000800038"/>
    </source>
</evidence>
<feature type="region of interest" description="Disordered" evidence="1">
    <location>
        <begin position="45"/>
        <end position="72"/>
    </location>
</feature>
<dbReference type="AlphaFoldDB" id="A0A6A5S8Q5"/>
<feature type="compositionally biased region" description="Polar residues" evidence="1">
    <location>
        <begin position="353"/>
        <end position="363"/>
    </location>
</feature>
<sequence length="467" mass="51409">MAVKLDVARASHKTEETEVASCVSGIIEAFTNGLNIFKRLRERRRKRKARRENQVPDPTSSAESQLSKSLKKGPQDLAERYAECYYGGMGPKFAKGDAIAHASLAETLIKLNTGLVGIITTFLNHDSKSGKSHMDLDYKSLTNLSDASRREALQSMTQLYQRLSHSQPQLYSISAPPCPRCGTSKHHDCSSRSTSPEKEKKKHSSSRQRSSGPVVTRMPTRSSSHPQLVVVRPVARPKTTRKGSSSSNNSSSTKSPPGSGYTSPLTSPQLKKASMAPQLPMYVPVEPFELSSSGIIKGTLGGPNIGRLRIDSFDDPRPSTWPAQTYSATPLKHHHDPTPKLPTFTPTLRRPSHSSNHQQSKPSIPSKPAHLSSSTPPMSPLPFRRRMDKVTPSSYTFASDSTKLGEIPQRHWTRPYDYGEAERLNAEAAVNGYPNAPVAAEEKTEKTEKKKRRFGFLRRGSGAVIMS</sequence>
<feature type="region of interest" description="Disordered" evidence="1">
    <location>
        <begin position="181"/>
        <end position="268"/>
    </location>
</feature>
<feature type="compositionally biased region" description="Basic and acidic residues" evidence="1">
    <location>
        <begin position="185"/>
        <end position="199"/>
    </location>
</feature>
<dbReference type="OrthoDB" id="5226911at2759"/>
<dbReference type="PANTHER" id="PTHR42354">
    <property type="entry name" value="C2H2-TYPE DOMAIN-CONTAINING PROTEIN"/>
    <property type="match status" value="1"/>
</dbReference>
<organism evidence="2 3">
    <name type="scientific">Clathrospora elynae</name>
    <dbReference type="NCBI Taxonomy" id="706981"/>
    <lineage>
        <taxon>Eukaryota</taxon>
        <taxon>Fungi</taxon>
        <taxon>Dikarya</taxon>
        <taxon>Ascomycota</taxon>
        <taxon>Pezizomycotina</taxon>
        <taxon>Dothideomycetes</taxon>
        <taxon>Pleosporomycetidae</taxon>
        <taxon>Pleosporales</taxon>
        <taxon>Diademaceae</taxon>
        <taxon>Clathrospora</taxon>
    </lineage>
</organism>
<keyword evidence="3" id="KW-1185">Reference proteome</keyword>
<feature type="compositionally biased region" description="Basic and acidic residues" evidence="1">
    <location>
        <begin position="308"/>
        <end position="317"/>
    </location>
</feature>
<evidence type="ECO:0000256" key="1">
    <source>
        <dbReference type="SAM" id="MobiDB-lite"/>
    </source>
</evidence>
<dbReference type="Proteomes" id="UP000800038">
    <property type="component" value="Unassembled WGS sequence"/>
</dbReference>
<feature type="region of interest" description="Disordered" evidence="1">
    <location>
        <begin position="301"/>
        <end position="385"/>
    </location>
</feature>
<proteinExistence type="predicted"/>
<feature type="compositionally biased region" description="Low complexity" evidence="1">
    <location>
        <begin position="242"/>
        <end position="264"/>
    </location>
</feature>
<evidence type="ECO:0000313" key="2">
    <source>
        <dbReference type="EMBL" id="KAF1936000.1"/>
    </source>
</evidence>
<gene>
    <name evidence="2" type="ORF">EJ02DRAFT_414763</name>
</gene>
<protein>
    <submittedName>
        <fullName evidence="2">Uncharacterized protein</fullName>
    </submittedName>
</protein>
<accession>A0A6A5S8Q5</accession>
<name>A0A6A5S8Q5_9PLEO</name>
<dbReference type="PANTHER" id="PTHR42354:SF1">
    <property type="entry name" value="C2H2-TYPE DOMAIN-CONTAINING PROTEIN"/>
    <property type="match status" value="1"/>
</dbReference>
<feature type="compositionally biased region" description="Polar residues" evidence="1">
    <location>
        <begin position="56"/>
        <end position="68"/>
    </location>
</feature>